<dbReference type="Proteomes" id="UP000479000">
    <property type="component" value="Unassembled WGS sequence"/>
</dbReference>
<feature type="compositionally biased region" description="Basic and acidic residues" evidence="1">
    <location>
        <begin position="20"/>
        <end position="30"/>
    </location>
</feature>
<reference evidence="3 4" key="1">
    <citation type="submission" date="2020-02" db="EMBL/GenBank/DDBJ databases">
        <authorList>
            <person name="Ferguson B K."/>
        </authorList>
    </citation>
    <scope>NUCLEOTIDE SEQUENCE [LARGE SCALE GENOMIC DNA]</scope>
</reference>
<feature type="region of interest" description="Disordered" evidence="1">
    <location>
        <begin position="119"/>
        <end position="140"/>
    </location>
</feature>
<sequence length="158" mass="18308">MARLMLARNEGEAPGSLEPPNKKEKGEGRDKAVTRSEIHYLFSHNVIAVMDNTTTIRNIFGLRIHIISTELQGVKVKAIKTLAMQISKFTKKNKSDIKNIFIFCKEFSVRLESDKKYDKKRKTIQKSEKKPFNSMSRHWDERGNCRMTPLRADLVRLD</sequence>
<evidence type="ECO:0000313" key="3">
    <source>
        <dbReference type="EMBL" id="CAB0016458.1"/>
    </source>
</evidence>
<keyword evidence="4" id="KW-1185">Reference proteome</keyword>
<dbReference type="EMBL" id="CADCXU010030354">
    <property type="protein sequence ID" value="CAB0016456.1"/>
    <property type="molecule type" value="Genomic_DNA"/>
</dbReference>
<dbReference type="AlphaFoldDB" id="A0A6H5HGB0"/>
<proteinExistence type="predicted"/>
<feature type="region of interest" description="Disordered" evidence="1">
    <location>
        <begin position="1"/>
        <end position="30"/>
    </location>
</feature>
<protein>
    <submittedName>
        <fullName evidence="3">Uncharacterized protein</fullName>
    </submittedName>
</protein>
<organism evidence="3 4">
    <name type="scientific">Nesidiocoris tenuis</name>
    <dbReference type="NCBI Taxonomy" id="355587"/>
    <lineage>
        <taxon>Eukaryota</taxon>
        <taxon>Metazoa</taxon>
        <taxon>Ecdysozoa</taxon>
        <taxon>Arthropoda</taxon>
        <taxon>Hexapoda</taxon>
        <taxon>Insecta</taxon>
        <taxon>Pterygota</taxon>
        <taxon>Neoptera</taxon>
        <taxon>Paraneoptera</taxon>
        <taxon>Hemiptera</taxon>
        <taxon>Heteroptera</taxon>
        <taxon>Panheteroptera</taxon>
        <taxon>Cimicomorpha</taxon>
        <taxon>Miridae</taxon>
        <taxon>Dicyphina</taxon>
        <taxon>Nesidiocoris</taxon>
    </lineage>
</organism>
<evidence type="ECO:0000313" key="2">
    <source>
        <dbReference type="EMBL" id="CAB0016456.1"/>
    </source>
</evidence>
<name>A0A6H5HGB0_9HEMI</name>
<dbReference type="EMBL" id="CADCXU010030355">
    <property type="protein sequence ID" value="CAB0016458.1"/>
    <property type="molecule type" value="Genomic_DNA"/>
</dbReference>
<evidence type="ECO:0000256" key="1">
    <source>
        <dbReference type="SAM" id="MobiDB-lite"/>
    </source>
</evidence>
<evidence type="ECO:0000313" key="4">
    <source>
        <dbReference type="Proteomes" id="UP000479000"/>
    </source>
</evidence>
<accession>A0A6H5HGB0</accession>
<feature type="compositionally biased region" description="Basic and acidic residues" evidence="1">
    <location>
        <begin position="125"/>
        <end position="140"/>
    </location>
</feature>
<gene>
    <name evidence="2" type="ORF">NTEN_LOCUS20631</name>
    <name evidence="3" type="ORF">NTEN_LOCUS20633</name>
</gene>